<dbReference type="STRING" id="1121955.SAMN02745146_1513"/>
<dbReference type="InterPro" id="IPR046346">
    <property type="entry name" value="Aminoacid_DH-like_N_sf"/>
</dbReference>
<keyword evidence="3" id="KW-0028">Amino-acid biosynthesis</keyword>
<evidence type="ECO:0000313" key="6">
    <source>
        <dbReference type="Proteomes" id="UP000184418"/>
    </source>
</evidence>
<dbReference type="SUPFAM" id="SSF53223">
    <property type="entry name" value="Aminoacid dehydrogenase-like, N-terminal domain"/>
    <property type="match status" value="1"/>
</dbReference>
<dbReference type="AlphaFoldDB" id="A0A1M6DH32"/>
<gene>
    <name evidence="5" type="ORF">SAMN02745146_1513</name>
</gene>
<organism evidence="5 6">
    <name type="scientific">Hymenobacter daecheongensis DSM 21074</name>
    <dbReference type="NCBI Taxonomy" id="1121955"/>
    <lineage>
        <taxon>Bacteria</taxon>
        <taxon>Pseudomonadati</taxon>
        <taxon>Bacteroidota</taxon>
        <taxon>Cytophagia</taxon>
        <taxon>Cytophagales</taxon>
        <taxon>Hymenobacteraceae</taxon>
        <taxon>Hymenobacter</taxon>
    </lineage>
</organism>
<dbReference type="GO" id="GO:0019632">
    <property type="term" value="P:shikimate metabolic process"/>
    <property type="evidence" value="ECO:0007669"/>
    <property type="project" value="TreeGrafter"/>
</dbReference>
<protein>
    <submittedName>
        <fullName evidence="5">Shikimate dehydrogenase</fullName>
    </submittedName>
</protein>
<keyword evidence="3" id="KW-0057">Aromatic amino acid biosynthesis</keyword>
<accession>A0A1M6DH32</accession>
<proteinExistence type="predicted"/>
<evidence type="ECO:0000313" key="5">
    <source>
        <dbReference type="EMBL" id="SHI72654.1"/>
    </source>
</evidence>
<dbReference type="PANTHER" id="PTHR21089">
    <property type="entry name" value="SHIKIMATE DEHYDROGENASE"/>
    <property type="match status" value="1"/>
</dbReference>
<evidence type="ECO:0000256" key="2">
    <source>
        <dbReference type="ARBA" id="ARBA00023002"/>
    </source>
</evidence>
<dbReference type="CDD" id="cd01065">
    <property type="entry name" value="NAD_bind_Shikimate_DH"/>
    <property type="match status" value="1"/>
</dbReference>
<evidence type="ECO:0000259" key="4">
    <source>
        <dbReference type="Pfam" id="PF08501"/>
    </source>
</evidence>
<dbReference type="Gene3D" id="3.40.50.10860">
    <property type="entry name" value="Leucine Dehydrogenase, chain A, domain 1"/>
    <property type="match status" value="1"/>
</dbReference>
<dbReference type="InterPro" id="IPR022893">
    <property type="entry name" value="Shikimate_DH_fam"/>
</dbReference>
<reference evidence="5 6" key="1">
    <citation type="submission" date="2016-11" db="EMBL/GenBank/DDBJ databases">
        <authorList>
            <person name="Jaros S."/>
            <person name="Januszkiewicz K."/>
            <person name="Wedrychowicz H."/>
        </authorList>
    </citation>
    <scope>NUCLEOTIDE SEQUENCE [LARGE SCALE GENOMIC DNA]</scope>
    <source>
        <strain evidence="5 6">DSM 21074</strain>
    </source>
</reference>
<evidence type="ECO:0000256" key="3">
    <source>
        <dbReference type="ARBA" id="ARBA00023141"/>
    </source>
</evidence>
<dbReference type="InterPro" id="IPR013708">
    <property type="entry name" value="Shikimate_DH-bd_N"/>
</dbReference>
<feature type="domain" description="Shikimate dehydrogenase substrate binding N-terminal" evidence="4">
    <location>
        <begin position="6"/>
        <end position="88"/>
    </location>
</feature>
<dbReference type="Pfam" id="PF08501">
    <property type="entry name" value="Shikimate_dh_N"/>
    <property type="match status" value="1"/>
</dbReference>
<evidence type="ECO:0000256" key="1">
    <source>
        <dbReference type="ARBA" id="ARBA00004871"/>
    </source>
</evidence>
<dbReference type="Proteomes" id="UP000184418">
    <property type="component" value="Unassembled WGS sequence"/>
</dbReference>
<dbReference type="PANTHER" id="PTHR21089:SF1">
    <property type="entry name" value="BIFUNCTIONAL 3-DEHYDROQUINATE DEHYDRATASE_SHIKIMATE DEHYDROGENASE, CHLOROPLASTIC"/>
    <property type="match status" value="1"/>
</dbReference>
<dbReference type="GO" id="GO:0005829">
    <property type="term" value="C:cytosol"/>
    <property type="evidence" value="ECO:0007669"/>
    <property type="project" value="TreeGrafter"/>
</dbReference>
<keyword evidence="2" id="KW-0560">Oxidoreductase</keyword>
<comment type="pathway">
    <text evidence="1">Metabolic intermediate biosynthesis; chorismate biosynthesis; chorismate from D-erythrose 4-phosphate and phosphoenolpyruvate: step 4/7.</text>
</comment>
<dbReference type="RefSeq" id="WP_073107215.1">
    <property type="nucleotide sequence ID" value="NZ_FQYN01000002.1"/>
</dbReference>
<dbReference type="InterPro" id="IPR036291">
    <property type="entry name" value="NAD(P)-bd_dom_sf"/>
</dbReference>
<sequence length="246" mass="27005">MREFGLIGQSLGHSFSQTYFNQKFHNLDIDDCRYDLFELPTIAHLPALLAQRPGLAGLNVTIPYKEQIWPYLDEVAPSAARVGAVNVVEFAADGRRIGHNTDVTGFRESVRGFYPERGEAAGALVLGTGGASKAVEAALAELGIRRWVVSRNELGRGLTYADLTPAILEAHPLIINCTPLGTAPNVHECPPIPYAALTPQHYLFDLIYNPSETLFLQKGREAGAQTKNGFEMLCIQAEAAWDIWNK</sequence>
<dbReference type="EMBL" id="FQYN01000002">
    <property type="protein sequence ID" value="SHI72654.1"/>
    <property type="molecule type" value="Genomic_DNA"/>
</dbReference>
<name>A0A1M6DH32_9BACT</name>
<keyword evidence="6" id="KW-1185">Reference proteome</keyword>
<dbReference type="GO" id="GO:0050661">
    <property type="term" value="F:NADP binding"/>
    <property type="evidence" value="ECO:0007669"/>
    <property type="project" value="TreeGrafter"/>
</dbReference>
<dbReference type="GO" id="GO:0004764">
    <property type="term" value="F:shikimate 3-dehydrogenase (NADP+) activity"/>
    <property type="evidence" value="ECO:0007669"/>
    <property type="project" value="InterPro"/>
</dbReference>
<dbReference type="GO" id="GO:0009073">
    <property type="term" value="P:aromatic amino acid family biosynthetic process"/>
    <property type="evidence" value="ECO:0007669"/>
    <property type="project" value="UniProtKB-KW"/>
</dbReference>
<dbReference type="OrthoDB" id="9792692at2"/>
<dbReference type="SUPFAM" id="SSF51735">
    <property type="entry name" value="NAD(P)-binding Rossmann-fold domains"/>
    <property type="match status" value="1"/>
</dbReference>
<dbReference type="GO" id="GO:0009423">
    <property type="term" value="P:chorismate biosynthetic process"/>
    <property type="evidence" value="ECO:0007669"/>
    <property type="project" value="TreeGrafter"/>
</dbReference>
<dbReference type="Gene3D" id="3.40.50.720">
    <property type="entry name" value="NAD(P)-binding Rossmann-like Domain"/>
    <property type="match status" value="1"/>
</dbReference>